<gene>
    <name evidence="1" type="ORF">BHQ18_09180</name>
</gene>
<dbReference type="Proteomes" id="UP000094053">
    <property type="component" value="Unassembled WGS sequence"/>
</dbReference>
<evidence type="ECO:0008006" key="3">
    <source>
        <dbReference type="Google" id="ProtNLM"/>
    </source>
</evidence>
<dbReference type="EMBL" id="MIHA01000005">
    <property type="protein sequence ID" value="ODQ90874.1"/>
    <property type="molecule type" value="Genomic_DNA"/>
</dbReference>
<evidence type="ECO:0000313" key="1">
    <source>
        <dbReference type="EMBL" id="ODQ90874.1"/>
    </source>
</evidence>
<organism evidence="1 2">
    <name type="scientific">Mycolicibacterium flavescens</name>
    <name type="common">Mycobacterium flavescens</name>
    <dbReference type="NCBI Taxonomy" id="1776"/>
    <lineage>
        <taxon>Bacteria</taxon>
        <taxon>Bacillati</taxon>
        <taxon>Actinomycetota</taxon>
        <taxon>Actinomycetes</taxon>
        <taxon>Mycobacteriales</taxon>
        <taxon>Mycobacteriaceae</taxon>
        <taxon>Mycolicibacterium</taxon>
    </lineage>
</organism>
<keyword evidence="2" id="KW-1185">Reference proteome</keyword>
<evidence type="ECO:0000313" key="2">
    <source>
        <dbReference type="Proteomes" id="UP000094053"/>
    </source>
</evidence>
<dbReference type="SUPFAM" id="SSF81301">
    <property type="entry name" value="Nucleotidyltransferase"/>
    <property type="match status" value="1"/>
</dbReference>
<accession>A0A1E3RLZ7</accession>
<sequence>MTGTLEQPASSAIYVQPANEDDVELDLPRLLATLDRHGVTYVLIGGLAAVYHGSPFPTEDADITPDTDPVNLGRLASALRELKARIRVDGMPEGLEFACDVEALAAAQTWNLVTDAGDIDIAFRPSGTRGYADLRRDAIAAEIYDVTVEIASLADVIRSKQAANRPKDLRVLPTLREILARNS</sequence>
<protein>
    <recommendedName>
        <fullName evidence="3">Nucleotidyltransferase family protein</fullName>
    </recommendedName>
</protein>
<proteinExistence type="predicted"/>
<dbReference type="Gene3D" id="3.30.460.40">
    <property type="match status" value="1"/>
</dbReference>
<dbReference type="RefSeq" id="WP_069413264.1">
    <property type="nucleotide sequence ID" value="NZ_JACKUL010000026.1"/>
</dbReference>
<comment type="caution">
    <text evidence="1">The sequence shown here is derived from an EMBL/GenBank/DDBJ whole genome shotgun (WGS) entry which is preliminary data.</text>
</comment>
<reference evidence="2" key="1">
    <citation type="submission" date="2016-09" db="EMBL/GenBank/DDBJ databases">
        <authorList>
            <person name="Greninger A.L."/>
            <person name="Jerome K.R."/>
            <person name="Mcnair B."/>
            <person name="Wallis C."/>
            <person name="Fang F."/>
        </authorList>
    </citation>
    <scope>NUCLEOTIDE SEQUENCE [LARGE SCALE GENOMIC DNA]</scope>
    <source>
        <strain evidence="2">M6</strain>
    </source>
</reference>
<dbReference type="InterPro" id="IPR043519">
    <property type="entry name" value="NT_sf"/>
</dbReference>
<name>A0A1E3RLZ7_MYCFV</name>
<dbReference type="AlphaFoldDB" id="A0A1E3RLZ7"/>